<protein>
    <submittedName>
        <fullName evidence="3">Uncharacterized protein</fullName>
    </submittedName>
</protein>
<dbReference type="OrthoDB" id="5394455at2759"/>
<feature type="region of interest" description="Disordered" evidence="2">
    <location>
        <begin position="32"/>
        <end position="63"/>
    </location>
</feature>
<name>A0A1J9QHY7_9EURO</name>
<dbReference type="VEuPathDB" id="FungiDB:AJ78_04869"/>
<dbReference type="EMBL" id="LGRN01000195">
    <property type="protein sequence ID" value="OJD14813.1"/>
    <property type="molecule type" value="Genomic_DNA"/>
</dbReference>
<evidence type="ECO:0000313" key="4">
    <source>
        <dbReference type="Proteomes" id="UP000182235"/>
    </source>
</evidence>
<keyword evidence="1" id="KW-0175">Coiled coil</keyword>
<organism evidence="3 4">
    <name type="scientific">Emergomyces pasteurianus Ep9510</name>
    <dbReference type="NCBI Taxonomy" id="1447872"/>
    <lineage>
        <taxon>Eukaryota</taxon>
        <taxon>Fungi</taxon>
        <taxon>Dikarya</taxon>
        <taxon>Ascomycota</taxon>
        <taxon>Pezizomycotina</taxon>
        <taxon>Eurotiomycetes</taxon>
        <taxon>Eurotiomycetidae</taxon>
        <taxon>Onygenales</taxon>
        <taxon>Ajellomycetaceae</taxon>
        <taxon>Emergomyces</taxon>
    </lineage>
</organism>
<keyword evidence="4" id="KW-1185">Reference proteome</keyword>
<comment type="caution">
    <text evidence="3">The sequence shown here is derived from an EMBL/GenBank/DDBJ whole genome shotgun (WGS) entry which is preliminary data.</text>
</comment>
<feature type="coiled-coil region" evidence="1">
    <location>
        <begin position="77"/>
        <end position="104"/>
    </location>
</feature>
<evidence type="ECO:0000256" key="1">
    <source>
        <dbReference type="SAM" id="Coils"/>
    </source>
</evidence>
<gene>
    <name evidence="3" type="ORF">AJ78_04869</name>
</gene>
<dbReference type="Proteomes" id="UP000182235">
    <property type="component" value="Unassembled WGS sequence"/>
</dbReference>
<evidence type="ECO:0000313" key="3">
    <source>
        <dbReference type="EMBL" id="OJD14813.1"/>
    </source>
</evidence>
<accession>A0A1J9QHY7</accession>
<reference evidence="3 4" key="1">
    <citation type="submission" date="2015-07" db="EMBL/GenBank/DDBJ databases">
        <title>Emmonsia species relationships and genome sequence.</title>
        <authorList>
            <consortium name="The Broad Institute Genomics Platform"/>
            <person name="Cuomo C.A."/>
            <person name="Munoz J.F."/>
            <person name="Imamovic A."/>
            <person name="Priest M.E."/>
            <person name="Young S."/>
            <person name="Clay O.K."/>
            <person name="McEwen J.G."/>
        </authorList>
    </citation>
    <scope>NUCLEOTIDE SEQUENCE [LARGE SCALE GENOMIC DNA]</scope>
    <source>
        <strain evidence="3 4">UAMH 9510</strain>
    </source>
</reference>
<dbReference type="AlphaFoldDB" id="A0A1J9QHY7"/>
<proteinExistence type="predicted"/>
<sequence length="106" mass="11768">MKVAEILSDLTSLRACGHAEALALVNVHETIPNSEQQHQQDLGHVPPPIGNDSTSTAQSEELRRARDLVELHNDITLKQLNSQTGSLNEELRKARRDVDRVLQELG</sequence>
<evidence type="ECO:0000256" key="2">
    <source>
        <dbReference type="SAM" id="MobiDB-lite"/>
    </source>
</evidence>